<dbReference type="EMBL" id="CAMXCT020000029">
    <property type="protein sequence ID" value="CAL1126087.1"/>
    <property type="molecule type" value="Genomic_DNA"/>
</dbReference>
<feature type="domain" description="HECT" evidence="7">
    <location>
        <begin position="1220"/>
        <end position="1368"/>
    </location>
</feature>
<keyword evidence="3" id="KW-0808">Transferase</keyword>
<gene>
    <name evidence="8" type="ORF">C1SCF055_LOCUS1273</name>
</gene>
<evidence type="ECO:0000313" key="8">
    <source>
        <dbReference type="EMBL" id="CAI3972712.1"/>
    </source>
</evidence>
<evidence type="ECO:0000256" key="4">
    <source>
        <dbReference type="ARBA" id="ARBA00022786"/>
    </source>
</evidence>
<name>A0A9P1FG93_9DINO</name>
<reference evidence="9" key="2">
    <citation type="submission" date="2024-04" db="EMBL/GenBank/DDBJ databases">
        <authorList>
            <person name="Chen Y."/>
            <person name="Shah S."/>
            <person name="Dougan E. K."/>
            <person name="Thang M."/>
            <person name="Chan C."/>
        </authorList>
    </citation>
    <scope>NUCLEOTIDE SEQUENCE [LARGE SCALE GENOMIC DNA]</scope>
</reference>
<evidence type="ECO:0000256" key="1">
    <source>
        <dbReference type="ARBA" id="ARBA00000885"/>
    </source>
</evidence>
<organism evidence="8">
    <name type="scientific">Cladocopium goreaui</name>
    <dbReference type="NCBI Taxonomy" id="2562237"/>
    <lineage>
        <taxon>Eukaryota</taxon>
        <taxon>Sar</taxon>
        <taxon>Alveolata</taxon>
        <taxon>Dinophyceae</taxon>
        <taxon>Suessiales</taxon>
        <taxon>Symbiodiniaceae</taxon>
        <taxon>Cladocopium</taxon>
    </lineage>
</organism>
<feature type="region of interest" description="Disordered" evidence="6">
    <location>
        <begin position="18"/>
        <end position="46"/>
    </location>
</feature>
<dbReference type="InterPro" id="IPR035983">
    <property type="entry name" value="Hect_E3_ubiquitin_ligase"/>
</dbReference>
<comment type="caution">
    <text evidence="5">Lacks conserved residue(s) required for the propagation of feature annotation.</text>
</comment>
<evidence type="ECO:0000256" key="5">
    <source>
        <dbReference type="PROSITE-ProRule" id="PRU00104"/>
    </source>
</evidence>
<dbReference type="PROSITE" id="PS50237">
    <property type="entry name" value="HECT"/>
    <property type="match status" value="2"/>
</dbReference>
<dbReference type="InterPro" id="IPR044611">
    <property type="entry name" value="E3A/B/C-like"/>
</dbReference>
<evidence type="ECO:0000256" key="3">
    <source>
        <dbReference type="ARBA" id="ARBA00022679"/>
    </source>
</evidence>
<comment type="caution">
    <text evidence="8">The sequence shown here is derived from an EMBL/GenBank/DDBJ whole genome shotgun (WGS) entry which is preliminary data.</text>
</comment>
<dbReference type="GO" id="GO:0000209">
    <property type="term" value="P:protein polyubiquitination"/>
    <property type="evidence" value="ECO:0007669"/>
    <property type="project" value="InterPro"/>
</dbReference>
<dbReference type="PANTHER" id="PTHR45700">
    <property type="entry name" value="UBIQUITIN-PROTEIN LIGASE E3C"/>
    <property type="match status" value="1"/>
</dbReference>
<accession>A0A9P1FG93</accession>
<evidence type="ECO:0000256" key="6">
    <source>
        <dbReference type="SAM" id="MobiDB-lite"/>
    </source>
</evidence>
<keyword evidence="4 5" id="KW-0833">Ubl conjugation pathway</keyword>
<proteinExistence type="predicted"/>
<sequence length="1394" mass="155690">MQPSLCLYQTHTRMKASSQNVSGWPGSTALAGHTDGRAAMRSKTSRAGACRRAATSPCAARRRQWVDQQPGKSLKRLVEGDSEINTDLISSSRAAFSSGWTVEQVGVLSRALYELDKKGNGEGIPPFHNTSNKLLHFLHRDLTFERVDSIECSPLVGEIYSKTLRIPSRCLTNITTFEDTINKAVPVLPERGVAPRPESDWLLIPAMCLKSHYQSRHPTCADGQTRSSGMRQGQQRGLGWGNGLLFKAPMVPSRAIHPSGEESLLEQALQYFKTEKPGPKAAWKLDWGPDSSNFTVELWIGEAQVVMRAEWVQLLLQSVVIPAENDDGLECVFGYCWGSGYAQYLLEALPSGDLIPILTLDRAQQDQSWVGWMSRDFGAFSAGLGRFTAPLERYHFLGQWMARAYVISGLSLSPANFHSIIYESLLAGHAVTPLPMPNGYQDADIIPECEWLAAIYQSRRQHEVDFYGWQSCDEIQDPESGRRYTFLSKDFIHKFSLSHLLTRTKEGGLKDKHGYLMNSEVSPEAMSKFPEVQAKSPVRDDGREKVKLFSATLIAEDVQVKHFEWPVPFKERLTLKQLLGNPAMEWKCNLREKTHDVDGSALSSTARKNLIQFQDFLDKNPAKQDSDFIVDTGGSSATWMEVLAHKTSLTCNMAAAGEKRLPQGVLNRADLQLGVQAFLLWDPALKEKSAFELENAREALIFCQPFFKEDRTRSCALACAIMFFTILQMTLDRPGTEPTDCTWTAHLYTRSGQIQPMQEKIEKCPALTSRGLLAGKVGELDSAASFLLGAINAMPHDLLPQAPLAAMVKGFRQVISDPTFWKQADSKALKHLVEGDSEINVPRMSEAIEFEGKWTDAQKQVLLDTLHDLSKKNKGLPPSKNALNKLLRFFTGSSKEPVGGFQQLKFQLDTDADDTDTYGSRPCPKLRGRKEEKELLIAAKCLTNSSVLTQSIQRITNLLPGPAVARLTRLRTLARWSFPEKDFGFAGVTVGIDEGGLTKEWLHLVLESVVMREKNEDQGGLKCLKFGECSRTEAPQFLLEALPSGNLIPILSFERGSDDDFWSSWMSGDFGAFAVGPGLQKLSALERFNFLGRWMARAYIISSVGHSPASFHSVIYESIVAGRAVAPEPAPNAYQDEDIIPECEWLAGIYGLRRPHELGTYGWQSCDEIQDPESSRYTQDSCYKPLYRSKEMWEYLYTEWGSLAPQGIEADDLVPFDRAREYTSMKCKSKWGQDFQAPVVELVKGFREVVSDAAFWKEVDKWDLQYMVEGDSEVDVAGLIEASHFKGDWTREQKQVLTDSLFDLAKKGKGVPPFQNTLNKLLRFFTGSFKPPPAGFSLFRKPVTFQLVVNDRCAPLVGKTCFDMLLVPAGCLTNTSTLEDMIKESVASEGFYLA</sequence>
<evidence type="ECO:0000313" key="10">
    <source>
        <dbReference type="Proteomes" id="UP001152797"/>
    </source>
</evidence>
<dbReference type="SUPFAM" id="SSF56204">
    <property type="entry name" value="Hect, E3 ligase catalytic domain"/>
    <property type="match status" value="2"/>
</dbReference>
<dbReference type="Pfam" id="PF00632">
    <property type="entry name" value="HECT"/>
    <property type="match status" value="2"/>
</dbReference>
<evidence type="ECO:0000256" key="2">
    <source>
        <dbReference type="ARBA" id="ARBA00012485"/>
    </source>
</evidence>
<dbReference type="EMBL" id="CAMXCT030000029">
    <property type="protein sequence ID" value="CAL4760024.1"/>
    <property type="molecule type" value="Genomic_DNA"/>
</dbReference>
<feature type="active site" description="Glycyl thioester intermediate" evidence="5">
    <location>
        <position position="1361"/>
    </location>
</feature>
<dbReference type="OrthoDB" id="414133at2759"/>
<evidence type="ECO:0000259" key="7">
    <source>
        <dbReference type="PROSITE" id="PS50237"/>
    </source>
</evidence>
<dbReference type="InterPro" id="IPR000569">
    <property type="entry name" value="HECT_dom"/>
</dbReference>
<protein>
    <recommendedName>
        <fullName evidence="2">HECT-type E3 ubiquitin transferase</fullName>
        <ecNumber evidence="2">2.3.2.26</ecNumber>
    </recommendedName>
</protein>
<comment type="catalytic activity">
    <reaction evidence="1">
        <text>S-ubiquitinyl-[E2 ubiquitin-conjugating enzyme]-L-cysteine + [acceptor protein]-L-lysine = [E2 ubiquitin-conjugating enzyme]-L-cysteine + N(6)-ubiquitinyl-[acceptor protein]-L-lysine.</text>
        <dbReference type="EC" id="2.3.2.26"/>
    </reaction>
</comment>
<keyword evidence="10" id="KW-1185">Reference proteome</keyword>
<feature type="domain" description="HECT" evidence="7">
    <location>
        <begin position="801"/>
        <end position="986"/>
    </location>
</feature>
<dbReference type="GO" id="GO:0061630">
    <property type="term" value="F:ubiquitin protein ligase activity"/>
    <property type="evidence" value="ECO:0007669"/>
    <property type="project" value="UniProtKB-EC"/>
</dbReference>
<reference evidence="8" key="1">
    <citation type="submission" date="2022-10" db="EMBL/GenBank/DDBJ databases">
        <authorList>
            <person name="Chen Y."/>
            <person name="Dougan E. K."/>
            <person name="Chan C."/>
            <person name="Rhodes N."/>
            <person name="Thang M."/>
        </authorList>
    </citation>
    <scope>NUCLEOTIDE SEQUENCE</scope>
</reference>
<dbReference type="EC" id="2.3.2.26" evidence="2"/>
<dbReference type="EMBL" id="CAMXCT010000029">
    <property type="protein sequence ID" value="CAI3972712.1"/>
    <property type="molecule type" value="Genomic_DNA"/>
</dbReference>
<evidence type="ECO:0000313" key="9">
    <source>
        <dbReference type="EMBL" id="CAL1126087.1"/>
    </source>
</evidence>
<dbReference type="Proteomes" id="UP001152797">
    <property type="component" value="Unassembled WGS sequence"/>
</dbReference>